<evidence type="ECO:0000256" key="1">
    <source>
        <dbReference type="ARBA" id="ARBA00023015"/>
    </source>
</evidence>
<dbReference type="InterPro" id="IPR009057">
    <property type="entry name" value="Homeodomain-like_sf"/>
</dbReference>
<dbReference type="Proteomes" id="UP000196102">
    <property type="component" value="Unassembled WGS sequence"/>
</dbReference>
<evidence type="ECO:0000313" key="6">
    <source>
        <dbReference type="Proteomes" id="UP000196102"/>
    </source>
</evidence>
<dbReference type="Pfam" id="PF12833">
    <property type="entry name" value="HTH_18"/>
    <property type="match status" value="1"/>
</dbReference>
<dbReference type="PANTHER" id="PTHR47893:SF1">
    <property type="entry name" value="REGULATORY PROTEIN PCHR"/>
    <property type="match status" value="1"/>
</dbReference>
<organism evidence="5 6">
    <name type="scientific">Nonlabens dokdonensis</name>
    <dbReference type="NCBI Taxonomy" id="328515"/>
    <lineage>
        <taxon>Bacteria</taxon>
        <taxon>Pseudomonadati</taxon>
        <taxon>Bacteroidota</taxon>
        <taxon>Flavobacteriia</taxon>
        <taxon>Flavobacteriales</taxon>
        <taxon>Flavobacteriaceae</taxon>
        <taxon>Nonlabens</taxon>
    </lineage>
</organism>
<dbReference type="EMBL" id="MAAX01000208">
    <property type="protein sequence ID" value="OUS09743.1"/>
    <property type="molecule type" value="Genomic_DNA"/>
</dbReference>
<dbReference type="SUPFAM" id="SSF46689">
    <property type="entry name" value="Homeodomain-like"/>
    <property type="match status" value="2"/>
</dbReference>
<comment type="caution">
    <text evidence="5">The sequence shown here is derived from an EMBL/GenBank/DDBJ whole genome shotgun (WGS) entry which is preliminary data.</text>
</comment>
<feature type="domain" description="HTH araC/xylS-type" evidence="4">
    <location>
        <begin position="228"/>
        <end position="326"/>
    </location>
</feature>
<dbReference type="InterPro" id="IPR053142">
    <property type="entry name" value="PchR_regulatory_protein"/>
</dbReference>
<feature type="non-terminal residue" evidence="5">
    <location>
        <position position="327"/>
    </location>
</feature>
<keyword evidence="2" id="KW-0238">DNA-binding</keyword>
<accession>A0A1Z8AHC3</accession>
<protein>
    <submittedName>
        <fullName evidence="5">AraC family transcriptional regulator</fullName>
    </submittedName>
</protein>
<proteinExistence type="predicted"/>
<sequence>MEIRFKSSEYNEDEVVKSFQTDFKTSHLIEDEYKNFKKGVTGGVKEFQVNNILAFFQNYTTDKPHDHTLQVVQNESLFLLQFVINGNFSISVEGENQDFITIKHNKYNLLYLPASKHLFTYHNQNKQILNIYFTESFLKQKMDLAFIKNAPDFLNAKRNKKLYSFFKDGLYLNTQLRNIVNELLNCSFDGITKKSYLESKLTELILVSLHTEKPRLEKFKKEDLESLLVIENYIKSHLNEELNIEKLSLLVGFNTSKFKTLFKEHYGMPVFKYITSVRIEKAIELISKNNYTISQASYEVGYKNPQHFTVAFKKKLGYLPSQLIKSS</sequence>
<reference evidence="6" key="1">
    <citation type="journal article" date="2017" name="Proc. Natl. Acad. Sci. U.S.A.">
        <title>Simulation of Deepwater Horizon oil plume reveals substrate specialization within a complex community of hydrocarbon-degraders.</title>
        <authorList>
            <person name="Hu P."/>
            <person name="Dubinsky E.A."/>
            <person name="Probst A.J."/>
            <person name="Wang J."/>
            <person name="Sieber C.M.K."/>
            <person name="Tom L.M."/>
            <person name="Gardinali P."/>
            <person name="Banfield J.F."/>
            <person name="Atlas R.M."/>
            <person name="Andersen G.L."/>
        </authorList>
    </citation>
    <scope>NUCLEOTIDE SEQUENCE [LARGE SCALE GENOMIC DNA]</scope>
</reference>
<name>A0A1Z8AHC3_9FLAO</name>
<evidence type="ECO:0000256" key="2">
    <source>
        <dbReference type="ARBA" id="ARBA00023125"/>
    </source>
</evidence>
<keyword evidence="1" id="KW-0805">Transcription regulation</keyword>
<dbReference type="Gene3D" id="1.10.10.60">
    <property type="entry name" value="Homeodomain-like"/>
    <property type="match status" value="2"/>
</dbReference>
<dbReference type="RefSeq" id="WP_303687963.1">
    <property type="nucleotide sequence ID" value="NZ_CAJXYO010000054.1"/>
</dbReference>
<dbReference type="GO" id="GO:0003700">
    <property type="term" value="F:DNA-binding transcription factor activity"/>
    <property type="evidence" value="ECO:0007669"/>
    <property type="project" value="InterPro"/>
</dbReference>
<dbReference type="InterPro" id="IPR018062">
    <property type="entry name" value="HTH_AraC-typ_CS"/>
</dbReference>
<keyword evidence="3" id="KW-0804">Transcription</keyword>
<dbReference type="PANTHER" id="PTHR47893">
    <property type="entry name" value="REGULATORY PROTEIN PCHR"/>
    <property type="match status" value="1"/>
</dbReference>
<gene>
    <name evidence="5" type="ORF">A9Q93_13435</name>
</gene>
<evidence type="ECO:0000259" key="4">
    <source>
        <dbReference type="PROSITE" id="PS01124"/>
    </source>
</evidence>
<dbReference type="PROSITE" id="PS01124">
    <property type="entry name" value="HTH_ARAC_FAMILY_2"/>
    <property type="match status" value="1"/>
</dbReference>
<dbReference type="InterPro" id="IPR018060">
    <property type="entry name" value="HTH_AraC"/>
</dbReference>
<evidence type="ECO:0000313" key="5">
    <source>
        <dbReference type="EMBL" id="OUS09743.1"/>
    </source>
</evidence>
<dbReference type="AlphaFoldDB" id="A0A1Z8AHC3"/>
<dbReference type="SMART" id="SM00342">
    <property type="entry name" value="HTH_ARAC"/>
    <property type="match status" value="1"/>
</dbReference>
<dbReference type="PROSITE" id="PS00041">
    <property type="entry name" value="HTH_ARAC_FAMILY_1"/>
    <property type="match status" value="1"/>
</dbReference>
<evidence type="ECO:0000256" key="3">
    <source>
        <dbReference type="ARBA" id="ARBA00023163"/>
    </source>
</evidence>
<dbReference type="GO" id="GO:0043565">
    <property type="term" value="F:sequence-specific DNA binding"/>
    <property type="evidence" value="ECO:0007669"/>
    <property type="project" value="InterPro"/>
</dbReference>